<keyword evidence="6" id="KW-0813">Transport</keyword>
<comment type="subcellular location">
    <subcellularLocation>
        <location evidence="2">Mitochondrion inner membrane</location>
        <topology evidence="2">Single-pass membrane protein</topology>
    </subcellularLocation>
</comment>
<evidence type="ECO:0000313" key="18">
    <source>
        <dbReference type="Proteomes" id="UP000710432"/>
    </source>
</evidence>
<comment type="similarity">
    <text evidence="3">Belongs to the complex I NDUFA3 subunit family.</text>
</comment>
<evidence type="ECO:0000256" key="10">
    <source>
        <dbReference type="ARBA" id="ARBA00022982"/>
    </source>
</evidence>
<dbReference type="PANTHER" id="PTHR15221">
    <property type="entry name" value="NADH DEHYDROGENASE [UBIQUINONE] 1 ALPHA SUBCOMPLEX SUBUNIT 3"/>
    <property type="match status" value="1"/>
</dbReference>
<dbReference type="Proteomes" id="UP000710432">
    <property type="component" value="Unassembled WGS sequence"/>
</dbReference>
<evidence type="ECO:0000256" key="12">
    <source>
        <dbReference type="ARBA" id="ARBA00022990"/>
    </source>
</evidence>
<dbReference type="Pfam" id="PF14987">
    <property type="entry name" value="NADHdh_A3"/>
    <property type="match status" value="1"/>
</dbReference>
<evidence type="ECO:0000256" key="13">
    <source>
        <dbReference type="ARBA" id="ARBA00023128"/>
    </source>
</evidence>
<dbReference type="EMBL" id="JAATJU010021676">
    <property type="protein sequence ID" value="KAH0513039.1"/>
    <property type="molecule type" value="Genomic_DNA"/>
</dbReference>
<evidence type="ECO:0000256" key="4">
    <source>
        <dbReference type="ARBA" id="ARBA00011533"/>
    </source>
</evidence>
<organism evidence="17 18">
    <name type="scientific">Microtus ochrogaster</name>
    <name type="common">Prairie vole</name>
    <dbReference type="NCBI Taxonomy" id="79684"/>
    <lineage>
        <taxon>Eukaryota</taxon>
        <taxon>Metazoa</taxon>
        <taxon>Chordata</taxon>
        <taxon>Craniata</taxon>
        <taxon>Vertebrata</taxon>
        <taxon>Euteleostomi</taxon>
        <taxon>Mammalia</taxon>
        <taxon>Eutheria</taxon>
        <taxon>Euarchontoglires</taxon>
        <taxon>Glires</taxon>
        <taxon>Rodentia</taxon>
        <taxon>Myomorpha</taxon>
        <taxon>Muroidea</taxon>
        <taxon>Cricetidae</taxon>
        <taxon>Arvicolinae</taxon>
        <taxon>Microtus</taxon>
    </lineage>
</organism>
<comment type="caution">
    <text evidence="17">The sequence shown here is derived from an EMBL/GenBank/DDBJ whole genome shotgun (WGS) entry which is preliminary data.</text>
</comment>
<evidence type="ECO:0000256" key="9">
    <source>
        <dbReference type="ARBA" id="ARBA00022792"/>
    </source>
</evidence>
<evidence type="ECO:0000256" key="6">
    <source>
        <dbReference type="ARBA" id="ARBA00022448"/>
    </source>
</evidence>
<dbReference type="GO" id="GO:0005743">
    <property type="term" value="C:mitochondrial inner membrane"/>
    <property type="evidence" value="ECO:0007669"/>
    <property type="project" value="UniProtKB-SubCell"/>
</dbReference>
<comment type="subunit">
    <text evidence="4">Complex I is composed of 45 different subunits.</text>
</comment>
<evidence type="ECO:0000256" key="2">
    <source>
        <dbReference type="ARBA" id="ARBA00004434"/>
    </source>
</evidence>
<keyword evidence="12" id="KW-0007">Acetylation</keyword>
<keyword evidence="11" id="KW-1133">Transmembrane helix</keyword>
<keyword evidence="7" id="KW-0679">Respiratory chain</keyword>
<dbReference type="InterPro" id="IPR026626">
    <property type="entry name" value="NDUFA3"/>
</dbReference>
<accession>A0A8J6KXQ2</accession>
<evidence type="ECO:0000256" key="16">
    <source>
        <dbReference type="ARBA" id="ARBA00032035"/>
    </source>
</evidence>
<evidence type="ECO:0000313" key="17">
    <source>
        <dbReference type="EMBL" id="KAH0513039.1"/>
    </source>
</evidence>
<reference evidence="17" key="1">
    <citation type="submission" date="2020-03" db="EMBL/GenBank/DDBJ databases">
        <title>Studies in the Genomics of Life Span.</title>
        <authorList>
            <person name="Glass D."/>
        </authorList>
    </citation>
    <scope>NUCLEOTIDE SEQUENCE</scope>
    <source>
        <strain evidence="17">LTLLF</strain>
        <tissue evidence="17">Muscle</tissue>
    </source>
</reference>
<evidence type="ECO:0000256" key="14">
    <source>
        <dbReference type="ARBA" id="ARBA00023136"/>
    </source>
</evidence>
<dbReference type="PANTHER" id="PTHR15221:SF0">
    <property type="entry name" value="NADH DEHYDROGENASE [UBIQUINONE] 1 ALPHA SUBCOMPLEX SUBUNIT 3"/>
    <property type="match status" value="1"/>
</dbReference>
<dbReference type="AlphaFoldDB" id="A0A8J6KXQ2"/>
<gene>
    <name evidence="17" type="ORF">LTLLF_141940</name>
</gene>
<evidence type="ECO:0000256" key="1">
    <source>
        <dbReference type="ARBA" id="ARBA00003195"/>
    </source>
</evidence>
<evidence type="ECO:0000256" key="3">
    <source>
        <dbReference type="ARBA" id="ARBA00008253"/>
    </source>
</evidence>
<keyword evidence="13" id="KW-0496">Mitochondrion</keyword>
<keyword evidence="8" id="KW-0812">Transmembrane</keyword>
<keyword evidence="10" id="KW-0249">Electron transport</keyword>
<evidence type="ECO:0000256" key="15">
    <source>
        <dbReference type="ARBA" id="ARBA00031425"/>
    </source>
</evidence>
<proteinExistence type="inferred from homology"/>
<comment type="function">
    <text evidence="1">Accessory subunit of the mitochondrial membrane respiratory chain NADH dehydrogenase (Complex I), that is believed not to be involved in catalysis. Complex I functions in the transfer of electrons from NADH to the respiratory chain. The immediate electron acceptor for the enzyme is believed to be ubiquinone.</text>
</comment>
<protein>
    <recommendedName>
        <fullName evidence="5">NADH dehydrogenase [ubiquinone] 1 alpha subcomplex subunit 3</fullName>
    </recommendedName>
    <alternativeName>
        <fullName evidence="15">Complex I-B9</fullName>
    </alternativeName>
    <alternativeName>
        <fullName evidence="16">NADH-ubiquinone oxidoreductase B9 subunit</fullName>
    </alternativeName>
</protein>
<evidence type="ECO:0000256" key="7">
    <source>
        <dbReference type="ARBA" id="ARBA00022660"/>
    </source>
</evidence>
<sequence length="83" mass="8917">MAGMLSAFPKIAWTKEQVLVLSSICGLAIIMPIVSPYTKYAAMINQATPFNNPVPLGGNGKGQMCPATPRTLRGPSLEWLKNL</sequence>
<evidence type="ECO:0000256" key="8">
    <source>
        <dbReference type="ARBA" id="ARBA00022692"/>
    </source>
</evidence>
<evidence type="ECO:0000256" key="5">
    <source>
        <dbReference type="ARBA" id="ARBA00016391"/>
    </source>
</evidence>
<dbReference type="GO" id="GO:0045271">
    <property type="term" value="C:respiratory chain complex I"/>
    <property type="evidence" value="ECO:0007669"/>
    <property type="project" value="InterPro"/>
</dbReference>
<evidence type="ECO:0000256" key="11">
    <source>
        <dbReference type="ARBA" id="ARBA00022989"/>
    </source>
</evidence>
<keyword evidence="9" id="KW-0999">Mitochondrion inner membrane</keyword>
<name>A0A8J6KXQ2_MICOH</name>
<keyword evidence="14" id="KW-0472">Membrane</keyword>